<dbReference type="NCBIfam" id="NF040570">
    <property type="entry name" value="guided_TnpB"/>
    <property type="match status" value="1"/>
</dbReference>
<dbReference type="InterPro" id="IPR051399">
    <property type="entry name" value="RNA-guided_DNA_endo/Transpos"/>
</dbReference>
<keyword evidence="5" id="KW-0233">DNA recombination</keyword>
<evidence type="ECO:0000256" key="4">
    <source>
        <dbReference type="ARBA" id="ARBA00023125"/>
    </source>
</evidence>
<feature type="compositionally biased region" description="Basic residues" evidence="6">
    <location>
        <begin position="287"/>
        <end position="300"/>
    </location>
</feature>
<dbReference type="AlphaFoldDB" id="T0ZFE2"/>
<evidence type="ECO:0000259" key="8">
    <source>
        <dbReference type="Pfam" id="PF07282"/>
    </source>
</evidence>
<protein>
    <submittedName>
        <fullName evidence="10">IS605 family transposase OrfB</fullName>
    </submittedName>
</protein>
<keyword evidence="3" id="KW-0815">Transposition</keyword>
<keyword evidence="4" id="KW-0238">DNA-binding</keyword>
<evidence type="ECO:0000256" key="6">
    <source>
        <dbReference type="SAM" id="MobiDB-lite"/>
    </source>
</evidence>
<feature type="domain" description="Probable transposase IS891/IS1136/IS1341" evidence="7">
    <location>
        <begin position="80"/>
        <end position="176"/>
    </location>
</feature>
<evidence type="ECO:0000256" key="3">
    <source>
        <dbReference type="ARBA" id="ARBA00022578"/>
    </source>
</evidence>
<dbReference type="GO" id="GO:0003677">
    <property type="term" value="F:DNA binding"/>
    <property type="evidence" value="ECO:0007669"/>
    <property type="project" value="UniProtKB-KW"/>
</dbReference>
<evidence type="ECO:0000313" key="9">
    <source>
        <dbReference type="EMBL" id="EQD35879.1"/>
    </source>
</evidence>
<dbReference type="GO" id="GO:0006310">
    <property type="term" value="P:DNA recombination"/>
    <property type="evidence" value="ECO:0007669"/>
    <property type="project" value="UniProtKB-KW"/>
</dbReference>
<feature type="domain" description="Cas12f1-like TNB" evidence="8">
    <location>
        <begin position="190"/>
        <end position="259"/>
    </location>
</feature>
<dbReference type="PANTHER" id="PTHR30405:SF11">
    <property type="entry name" value="RNA-GUIDED DNA ENDONUCLEASE RV2885C-RELATED"/>
    <property type="match status" value="1"/>
</dbReference>
<comment type="caution">
    <text evidence="10">The sequence shown here is derived from an EMBL/GenBank/DDBJ whole genome shotgun (WGS) entry which is preliminary data.</text>
</comment>
<dbReference type="EMBL" id="AUZY01009060">
    <property type="protein sequence ID" value="EQD43588.1"/>
    <property type="molecule type" value="Genomic_DNA"/>
</dbReference>
<gene>
    <name evidence="9" type="ORF">B1A_18075</name>
    <name evidence="10" type="ORF">B1B_13746</name>
    <name evidence="11" type="ORF">B2A_03493</name>
</gene>
<evidence type="ECO:0000256" key="5">
    <source>
        <dbReference type="ARBA" id="ARBA00023172"/>
    </source>
</evidence>
<reference evidence="10" key="1">
    <citation type="submission" date="2013-08" db="EMBL/GenBank/DDBJ databases">
        <authorList>
            <person name="Mendez C."/>
            <person name="Richter M."/>
            <person name="Ferrer M."/>
            <person name="Sanchez J."/>
        </authorList>
    </citation>
    <scope>NUCLEOTIDE SEQUENCE</scope>
</reference>
<dbReference type="PANTHER" id="PTHR30405">
    <property type="entry name" value="TRANSPOSASE"/>
    <property type="match status" value="1"/>
</dbReference>
<evidence type="ECO:0000313" key="11">
    <source>
        <dbReference type="EMBL" id="EQD60802.1"/>
    </source>
</evidence>
<dbReference type="Pfam" id="PF01385">
    <property type="entry name" value="OrfB_IS605"/>
    <property type="match status" value="1"/>
</dbReference>
<dbReference type="GO" id="GO:0032196">
    <property type="term" value="P:transposition"/>
    <property type="evidence" value="ECO:0007669"/>
    <property type="project" value="UniProtKB-KW"/>
</dbReference>
<name>T0ZFE2_9ZZZZ</name>
<sequence length="313" mass="34762">ALKRRTARRTRLAWRKSFGARRALGWVPFKAASLKRKGKGLRFCGKAFRVFEAERLQDVKWRDGCFAQDAVGDWWLCLPVRTETPCAVAPHKAVGIDLGLKDTAVTSGGERLEAGRFFRGIEAKIGGAQRRGHKRQAKRLHRRAANRRRDVIHKFTRKIVDRYEFIVVGDVSSPKLAKTRMAKSVLDAGWGMLRTQLLYQGEHAGRVVKVVSERNTTRACGNCGALTGPKGVGQLVVRRWVCAECGALHDRDANAARNILTAGLRCRGESPGSTQVLGKEPPSAGTSRKRDHVRRARPHRRCETGSDAITRAA</sequence>
<dbReference type="Pfam" id="PF07282">
    <property type="entry name" value="Cas12f1-like_TNB"/>
    <property type="match status" value="1"/>
</dbReference>
<dbReference type="EMBL" id="AUZX01013319">
    <property type="protein sequence ID" value="EQD35879.1"/>
    <property type="molecule type" value="Genomic_DNA"/>
</dbReference>
<reference evidence="10" key="2">
    <citation type="journal article" date="2014" name="ISME J.">
        <title>Microbial stratification in low pH oxic and suboxic macroscopic growths along an acid mine drainage.</title>
        <authorList>
            <person name="Mendez-Garcia C."/>
            <person name="Mesa V."/>
            <person name="Sprenger R.R."/>
            <person name="Richter M."/>
            <person name="Diez M.S."/>
            <person name="Solano J."/>
            <person name="Bargiela R."/>
            <person name="Golyshina O.V."/>
            <person name="Manteca A."/>
            <person name="Ramos J.L."/>
            <person name="Gallego J.R."/>
            <person name="Llorente I."/>
            <person name="Martins Dos Santos V.A."/>
            <person name="Jensen O.N."/>
            <person name="Pelaez A.I."/>
            <person name="Sanchez J."/>
            <person name="Ferrer M."/>
        </authorList>
    </citation>
    <scope>NUCLEOTIDE SEQUENCE</scope>
</reference>
<accession>T0ZFE2</accession>
<dbReference type="InterPro" id="IPR010095">
    <property type="entry name" value="Cas12f1-like_TNB"/>
</dbReference>
<dbReference type="EMBL" id="AUZZ01002341">
    <property type="protein sequence ID" value="EQD60802.1"/>
    <property type="molecule type" value="Genomic_DNA"/>
</dbReference>
<comment type="similarity">
    <text evidence="2">In the N-terminal section; belongs to the transposase 2 family.</text>
</comment>
<organism evidence="10">
    <name type="scientific">mine drainage metagenome</name>
    <dbReference type="NCBI Taxonomy" id="410659"/>
    <lineage>
        <taxon>unclassified sequences</taxon>
        <taxon>metagenomes</taxon>
        <taxon>ecological metagenomes</taxon>
    </lineage>
</organism>
<evidence type="ECO:0000313" key="10">
    <source>
        <dbReference type="EMBL" id="EQD43588.1"/>
    </source>
</evidence>
<proteinExistence type="inferred from homology"/>
<evidence type="ECO:0000256" key="1">
    <source>
        <dbReference type="ARBA" id="ARBA00008761"/>
    </source>
</evidence>
<comment type="similarity">
    <text evidence="1">In the C-terminal section; belongs to the transposase 35 family.</text>
</comment>
<dbReference type="NCBIfam" id="TIGR01766">
    <property type="entry name" value="IS200/IS605 family accessory protein TnpB-like domain"/>
    <property type="match status" value="1"/>
</dbReference>
<evidence type="ECO:0000256" key="2">
    <source>
        <dbReference type="ARBA" id="ARBA00011044"/>
    </source>
</evidence>
<feature type="region of interest" description="Disordered" evidence="6">
    <location>
        <begin position="269"/>
        <end position="313"/>
    </location>
</feature>
<feature type="non-terminal residue" evidence="10">
    <location>
        <position position="1"/>
    </location>
</feature>
<dbReference type="InterPro" id="IPR001959">
    <property type="entry name" value="Transposase"/>
</dbReference>
<evidence type="ECO:0000259" key="7">
    <source>
        <dbReference type="Pfam" id="PF01385"/>
    </source>
</evidence>